<gene>
    <name evidence="2" type="ORF">ENS31_07445</name>
</gene>
<evidence type="ECO:0000259" key="1">
    <source>
        <dbReference type="Pfam" id="PF18962"/>
    </source>
</evidence>
<dbReference type="PANTHER" id="PTHR41339:SF1">
    <property type="entry name" value="SECRETED PROTEIN"/>
    <property type="match status" value="1"/>
</dbReference>
<dbReference type="AlphaFoldDB" id="A0A7V3E7L9"/>
<dbReference type="InterPro" id="IPR026444">
    <property type="entry name" value="Secre_tail"/>
</dbReference>
<feature type="domain" description="Secretion system C-terminal sorting" evidence="1">
    <location>
        <begin position="470"/>
        <end position="544"/>
    </location>
</feature>
<dbReference type="Gene3D" id="2.60.40.4070">
    <property type="match status" value="1"/>
</dbReference>
<protein>
    <submittedName>
        <fullName evidence="2">T9SS type A sorting domain-containing protein</fullName>
    </submittedName>
</protein>
<comment type="caution">
    <text evidence="2">The sequence shown here is derived from an EMBL/GenBank/DDBJ whole genome shotgun (WGS) entry which is preliminary data.</text>
</comment>
<dbReference type="PANTHER" id="PTHR41339">
    <property type="entry name" value="LIPL48"/>
    <property type="match status" value="1"/>
</dbReference>
<dbReference type="EMBL" id="DSUJ01000008">
    <property type="protein sequence ID" value="HFI91354.1"/>
    <property type="molecule type" value="Genomic_DNA"/>
</dbReference>
<accession>A0A7V3E7L9</accession>
<dbReference type="NCBIfam" id="TIGR04183">
    <property type="entry name" value="Por_Secre_tail"/>
    <property type="match status" value="1"/>
</dbReference>
<evidence type="ECO:0000313" key="2">
    <source>
        <dbReference type="EMBL" id="HFI91354.1"/>
    </source>
</evidence>
<proteinExistence type="predicted"/>
<name>A0A7V3E7L9_9BACT</name>
<organism evidence="2">
    <name type="scientific">Ignavibacterium album</name>
    <dbReference type="NCBI Taxonomy" id="591197"/>
    <lineage>
        <taxon>Bacteria</taxon>
        <taxon>Pseudomonadati</taxon>
        <taxon>Ignavibacteriota</taxon>
        <taxon>Ignavibacteria</taxon>
        <taxon>Ignavibacteriales</taxon>
        <taxon>Ignavibacteriaceae</taxon>
        <taxon>Ignavibacterium</taxon>
    </lineage>
</organism>
<reference evidence="2" key="1">
    <citation type="journal article" date="2020" name="mSystems">
        <title>Genome- and Community-Level Interaction Insights into Carbon Utilization and Element Cycling Functions of Hydrothermarchaeota in Hydrothermal Sediment.</title>
        <authorList>
            <person name="Zhou Z."/>
            <person name="Liu Y."/>
            <person name="Xu W."/>
            <person name="Pan J."/>
            <person name="Luo Z.H."/>
            <person name="Li M."/>
        </authorList>
    </citation>
    <scope>NUCLEOTIDE SEQUENCE [LARGE SCALE GENOMIC DNA]</scope>
    <source>
        <strain evidence="2">SpSt-479</strain>
    </source>
</reference>
<dbReference type="Pfam" id="PF18962">
    <property type="entry name" value="Por_Secre_tail"/>
    <property type="match status" value="1"/>
</dbReference>
<sequence>MKIINQFFSITFILLLFGLVETFAQLSPVDSVIEGNINSNAFLSKNKRYLLKGFVNVNSPAILTIQAGTVIYGEKVSKGTLIINRGAKIIADGTPTEPIVFTSQELPGNRGPGDWGGIILAGNASINVPGGTATIEGGTGTIYGGGASPNDDDNSGVLRYVRIEFPGIAFLPDNEINGLTFGGVGRSTIIEYVQVSYSGDDSFEWFGGTVNAKYLIAFKGVDDEFDMDFGFRGNLQFGMGLRDPNIADISGSNGFETDNDGTGTFNTPRTLPVISNFTLIGPMPDTAFTAYNPNFKRGVHIRRSALTSIYNSIVMGYPVGMLLDGSGVGNAALGDTLQIRNSIWAGLRVNNGITTNYGSLNALQWYDTPAYGNRRYVQPSEVGLIAPFNLTNPNPVPNSGSPAATGASFSNPRLGSFFTSTNYVGAFDPSGNRWDLPWANYDPQNTNYVLSVEENQLSSLPTDFSLSQNYPNPFNPTTKIVYSVTKPAKVKLYITNILGQVVEELVNDFRETGVYEIEYKAENLSTGLYIYTLEAGNTKLSRKMTLLK</sequence>